<dbReference type="VEuPathDB" id="FungiDB:Z518_08475"/>
<evidence type="ECO:0000313" key="3">
    <source>
        <dbReference type="Proteomes" id="UP000053617"/>
    </source>
</evidence>
<dbReference type="SUPFAM" id="SSF89372">
    <property type="entry name" value="Fucose-specific lectin"/>
    <property type="match status" value="1"/>
</dbReference>
<protein>
    <submittedName>
        <fullName evidence="2">Rhinocladiella mackenziei CBS 650.93 unplaced genomic scaffold supercont1.6, whole genome shotgun sequence</fullName>
    </submittedName>
</protein>
<dbReference type="GeneID" id="25296546"/>
<dbReference type="Gene3D" id="2.120.10.70">
    <property type="entry name" value="Fucose-specific lectin"/>
    <property type="match status" value="1"/>
</dbReference>
<keyword evidence="1" id="KW-0472">Membrane</keyword>
<sequence>MEPENISPLSPRATYLSSFSDDPEVAFNKTPMEVVECRPKHVCRQCNARWSEPVPPVELENTAIARPLKFKERLSHSYTNHPWIYRAVFVLLASVLVVVIVVLAVVLRPRHPTGALKGIAGLVALDRGDDSPFVDIFFSHASGQIRHIVWDDKDQRWTGGTASDNILSSSAPPPRKGGPLMAVTYKIGIETTWKVFYVGSDDTLQETQASTVTEAFPVMWLPGSLGLRGYKANSSPTTGLSVCKNMLWSSDPTGFQNGSLVLLYGGQDGHNHMLTHSVQDTAWYHNHTFENSFAASGIECTSRGASITDIWMLDAKHRLIQSSFEFDPRSTSSAYPAGQFTSGTVFDGPIQTPTPISAIKYSGPTLTYHQNSTFVRFVGLDGVVREINVATYDRSGPPALVSTSRSVGDVQIDQKGGKIASVELRTMAQDLDTKERGQVSYVFLQSVDQPTQISPLSQNFYDNANSFTLDEDHVSEIGR</sequence>
<accession>A0A0D2I9M1</accession>
<dbReference type="RefSeq" id="XP_013269670.1">
    <property type="nucleotide sequence ID" value="XM_013414216.1"/>
</dbReference>
<evidence type="ECO:0000256" key="1">
    <source>
        <dbReference type="SAM" id="Phobius"/>
    </source>
</evidence>
<dbReference type="OrthoDB" id="3923199at2759"/>
<dbReference type="AlphaFoldDB" id="A0A0D2I9M1"/>
<gene>
    <name evidence="2" type="ORF">Z518_08475</name>
</gene>
<keyword evidence="3" id="KW-1185">Reference proteome</keyword>
<keyword evidence="1" id="KW-0812">Transmembrane</keyword>
<reference evidence="2 3" key="1">
    <citation type="submission" date="2015-01" db="EMBL/GenBank/DDBJ databases">
        <title>The Genome Sequence of Rhinocladiella mackenzie CBS 650.93.</title>
        <authorList>
            <consortium name="The Broad Institute Genomics Platform"/>
            <person name="Cuomo C."/>
            <person name="de Hoog S."/>
            <person name="Gorbushina A."/>
            <person name="Stielow B."/>
            <person name="Teixiera M."/>
            <person name="Abouelleil A."/>
            <person name="Chapman S.B."/>
            <person name="Priest M."/>
            <person name="Young S.K."/>
            <person name="Wortman J."/>
            <person name="Nusbaum C."/>
            <person name="Birren B."/>
        </authorList>
    </citation>
    <scope>NUCLEOTIDE SEQUENCE [LARGE SCALE GENOMIC DNA]</scope>
    <source>
        <strain evidence="2 3">CBS 650.93</strain>
    </source>
</reference>
<organism evidence="2 3">
    <name type="scientific">Rhinocladiella mackenziei CBS 650.93</name>
    <dbReference type="NCBI Taxonomy" id="1442369"/>
    <lineage>
        <taxon>Eukaryota</taxon>
        <taxon>Fungi</taxon>
        <taxon>Dikarya</taxon>
        <taxon>Ascomycota</taxon>
        <taxon>Pezizomycotina</taxon>
        <taxon>Eurotiomycetes</taxon>
        <taxon>Chaetothyriomycetidae</taxon>
        <taxon>Chaetothyriales</taxon>
        <taxon>Herpotrichiellaceae</taxon>
        <taxon>Rhinocladiella</taxon>
    </lineage>
</organism>
<dbReference type="HOGENOM" id="CLU_570043_0_0_1"/>
<dbReference type="EMBL" id="KN847480">
    <property type="protein sequence ID" value="KIX02534.1"/>
    <property type="molecule type" value="Genomic_DNA"/>
</dbReference>
<dbReference type="STRING" id="1442369.A0A0D2I9M1"/>
<evidence type="ECO:0000313" key="2">
    <source>
        <dbReference type="EMBL" id="KIX02534.1"/>
    </source>
</evidence>
<name>A0A0D2I9M1_9EURO</name>
<feature type="transmembrane region" description="Helical" evidence="1">
    <location>
        <begin position="83"/>
        <end position="107"/>
    </location>
</feature>
<dbReference type="Proteomes" id="UP000053617">
    <property type="component" value="Unassembled WGS sequence"/>
</dbReference>
<proteinExistence type="predicted"/>
<keyword evidence="1" id="KW-1133">Transmembrane helix</keyword>